<protein>
    <recommendedName>
        <fullName evidence="4">Extracellular solute-binding protein</fullName>
    </recommendedName>
</protein>
<dbReference type="InterPro" id="IPR006059">
    <property type="entry name" value="SBP"/>
</dbReference>
<gene>
    <name evidence="2" type="ORF">PAECIP111802_00155</name>
</gene>
<comment type="caution">
    <text evidence="2">The sequence shown here is derived from an EMBL/GenBank/DDBJ whole genome shotgun (WGS) entry which is preliminary data.</text>
</comment>
<evidence type="ECO:0000313" key="3">
    <source>
        <dbReference type="Proteomes" id="UP000730618"/>
    </source>
</evidence>
<feature type="region of interest" description="Disordered" evidence="1">
    <location>
        <begin position="25"/>
        <end position="46"/>
    </location>
</feature>
<evidence type="ECO:0000256" key="1">
    <source>
        <dbReference type="SAM" id="MobiDB-lite"/>
    </source>
</evidence>
<dbReference type="PANTHER" id="PTHR43649:SF12">
    <property type="entry name" value="DIACETYLCHITOBIOSE BINDING PROTEIN DASA"/>
    <property type="match status" value="1"/>
</dbReference>
<name>A0ABM8VA40_9BACL</name>
<dbReference type="EMBL" id="CAJVCE010000001">
    <property type="protein sequence ID" value="CAG7615296.1"/>
    <property type="molecule type" value="Genomic_DNA"/>
</dbReference>
<reference evidence="2 3" key="1">
    <citation type="submission" date="2021-06" db="EMBL/GenBank/DDBJ databases">
        <authorList>
            <person name="Criscuolo A."/>
        </authorList>
    </citation>
    <scope>NUCLEOTIDE SEQUENCE [LARGE SCALE GENOMIC DNA]</scope>
    <source>
        <strain evidence="3">CIP 111802</strain>
    </source>
</reference>
<proteinExistence type="predicted"/>
<dbReference type="Proteomes" id="UP000730618">
    <property type="component" value="Unassembled WGS sequence"/>
</dbReference>
<dbReference type="PROSITE" id="PS51257">
    <property type="entry name" value="PROKAR_LIPOPROTEIN"/>
    <property type="match status" value="1"/>
</dbReference>
<sequence length="440" mass="48203">MKKMTTAFSASLVILSLISGCGGNTPASGVPGKSETSAPTPESKPEPVTIRVLQYSADITDNDFTNLVAGPVHAKYPHITLELVRMPKGLTLQDLVTSGDIPDLIYTGSRQIENFKALAIPADMNELVKKHKMDLGVFDANVMDIIKQRGDKGELYALPWSMNFSALYYNKDIFDKFGVPYPKDGMSWEEVIALGRNVARTDGPVTYKPLNAGFFNNFAAPYQVNYVKAGTETPQINNDNVKKALALYKQITDLPGNKESVNNGRPVFEKDRTMAMLPDFGEVLGELADLEKAGNPMNWDVASYPNMPDAPGRGYETVGFLLMLSSKSKVPDEAFRVISALTSEEIQMKLARGGKVSPLKDLKYREAFGDDVAAFKGKNVKGIFKSSSSPSPTRAKYEDIGRSVLGTYVTKAVKDELDINTALRMAEEEAANKINTEKNK</sequence>
<keyword evidence="3" id="KW-1185">Reference proteome</keyword>
<dbReference type="Pfam" id="PF01547">
    <property type="entry name" value="SBP_bac_1"/>
    <property type="match status" value="1"/>
</dbReference>
<evidence type="ECO:0000313" key="2">
    <source>
        <dbReference type="EMBL" id="CAG7615296.1"/>
    </source>
</evidence>
<accession>A0ABM8VA40</accession>
<evidence type="ECO:0008006" key="4">
    <source>
        <dbReference type="Google" id="ProtNLM"/>
    </source>
</evidence>
<organism evidence="2 3">
    <name type="scientific">Paenibacillus allorhizosphaerae</name>
    <dbReference type="NCBI Taxonomy" id="2849866"/>
    <lineage>
        <taxon>Bacteria</taxon>
        <taxon>Bacillati</taxon>
        <taxon>Bacillota</taxon>
        <taxon>Bacilli</taxon>
        <taxon>Bacillales</taxon>
        <taxon>Paenibacillaceae</taxon>
        <taxon>Paenibacillus</taxon>
    </lineage>
</organism>
<dbReference type="InterPro" id="IPR050490">
    <property type="entry name" value="Bact_solute-bd_prot1"/>
</dbReference>
<dbReference type="PANTHER" id="PTHR43649">
    <property type="entry name" value="ARABINOSE-BINDING PROTEIN-RELATED"/>
    <property type="match status" value="1"/>
</dbReference>